<name>A0A165HDS2_EXIGL</name>
<evidence type="ECO:0000256" key="2">
    <source>
        <dbReference type="SAM" id="Phobius"/>
    </source>
</evidence>
<evidence type="ECO:0000259" key="3">
    <source>
        <dbReference type="Pfam" id="PF20153"/>
    </source>
</evidence>
<dbReference type="EMBL" id="KV426020">
    <property type="protein sequence ID" value="KZV91822.1"/>
    <property type="molecule type" value="Genomic_DNA"/>
</dbReference>
<feature type="compositionally biased region" description="Basic and acidic residues" evidence="1">
    <location>
        <begin position="1"/>
        <end position="14"/>
    </location>
</feature>
<feature type="transmembrane region" description="Helical" evidence="2">
    <location>
        <begin position="154"/>
        <end position="172"/>
    </location>
</feature>
<dbReference type="AlphaFoldDB" id="A0A165HDS2"/>
<keyword evidence="2" id="KW-1133">Transmembrane helix</keyword>
<reference evidence="4 5" key="1">
    <citation type="journal article" date="2016" name="Mol. Biol. Evol.">
        <title>Comparative Genomics of Early-Diverging Mushroom-Forming Fungi Provides Insights into the Origins of Lignocellulose Decay Capabilities.</title>
        <authorList>
            <person name="Nagy L.G."/>
            <person name="Riley R."/>
            <person name="Tritt A."/>
            <person name="Adam C."/>
            <person name="Daum C."/>
            <person name="Floudas D."/>
            <person name="Sun H."/>
            <person name="Yadav J.S."/>
            <person name="Pangilinan J."/>
            <person name="Larsson K.H."/>
            <person name="Matsuura K."/>
            <person name="Barry K."/>
            <person name="Labutti K."/>
            <person name="Kuo R."/>
            <person name="Ohm R.A."/>
            <person name="Bhattacharya S.S."/>
            <person name="Shirouzu T."/>
            <person name="Yoshinaga Y."/>
            <person name="Martin F.M."/>
            <person name="Grigoriev I.V."/>
            <person name="Hibbett D.S."/>
        </authorList>
    </citation>
    <scope>NUCLEOTIDE SEQUENCE [LARGE SCALE GENOMIC DNA]</scope>
    <source>
        <strain evidence="4 5">HHB12029</strain>
    </source>
</reference>
<accession>A0A165HDS2</accession>
<feature type="transmembrane region" description="Helical" evidence="2">
    <location>
        <begin position="85"/>
        <end position="104"/>
    </location>
</feature>
<gene>
    <name evidence="4" type="ORF">EXIGLDRAFT_749967</name>
</gene>
<dbReference type="Proteomes" id="UP000077266">
    <property type="component" value="Unassembled WGS sequence"/>
</dbReference>
<dbReference type="InParanoid" id="A0A165HDS2"/>
<evidence type="ECO:0000256" key="1">
    <source>
        <dbReference type="SAM" id="MobiDB-lite"/>
    </source>
</evidence>
<keyword evidence="2" id="KW-0472">Membrane</keyword>
<evidence type="ECO:0000313" key="4">
    <source>
        <dbReference type="EMBL" id="KZV91822.1"/>
    </source>
</evidence>
<organism evidence="4 5">
    <name type="scientific">Exidia glandulosa HHB12029</name>
    <dbReference type="NCBI Taxonomy" id="1314781"/>
    <lineage>
        <taxon>Eukaryota</taxon>
        <taxon>Fungi</taxon>
        <taxon>Dikarya</taxon>
        <taxon>Basidiomycota</taxon>
        <taxon>Agaricomycotina</taxon>
        <taxon>Agaricomycetes</taxon>
        <taxon>Auriculariales</taxon>
        <taxon>Exidiaceae</taxon>
        <taxon>Exidia</taxon>
    </lineage>
</organism>
<evidence type="ECO:0000313" key="5">
    <source>
        <dbReference type="Proteomes" id="UP000077266"/>
    </source>
</evidence>
<sequence>MVRLEQSLRPRLSDDAEQADDPPRHDAATANLQWRASDIDAEFNHKHPPDEFGNEMGPEARFWKVHRKEATTHDKMLLHGWHKTLDILLLFAALFSAVVTAFIVDTYKLLRPLDASGNVADPEVLRRATSSPRGGPLSSDLGISLGRARWLNGVWFTSLIFAVTSAFLAILVKQWLDAYSARTTGAGVGRTTPMG</sequence>
<keyword evidence="5" id="KW-1185">Reference proteome</keyword>
<proteinExistence type="predicted"/>
<dbReference type="Pfam" id="PF20153">
    <property type="entry name" value="DUF6535"/>
    <property type="match status" value="1"/>
</dbReference>
<dbReference type="InterPro" id="IPR045338">
    <property type="entry name" value="DUF6535"/>
</dbReference>
<feature type="domain" description="DUF6535" evidence="3">
    <location>
        <begin position="63"/>
        <end position="184"/>
    </location>
</feature>
<keyword evidence="2" id="KW-0812">Transmembrane</keyword>
<protein>
    <recommendedName>
        <fullName evidence="3">DUF6535 domain-containing protein</fullName>
    </recommendedName>
</protein>
<feature type="region of interest" description="Disordered" evidence="1">
    <location>
        <begin position="1"/>
        <end position="26"/>
    </location>
</feature>